<proteinExistence type="predicted"/>
<gene>
    <name evidence="1" type="ORF">GALL_60650</name>
</gene>
<reference evidence="1" key="1">
    <citation type="submission" date="2016-10" db="EMBL/GenBank/DDBJ databases">
        <title>Sequence of Gallionella enrichment culture.</title>
        <authorList>
            <person name="Poehlein A."/>
            <person name="Muehling M."/>
            <person name="Daniel R."/>
        </authorList>
    </citation>
    <scope>NUCLEOTIDE SEQUENCE</scope>
</reference>
<accession>A0A1J5TK13</accession>
<comment type="caution">
    <text evidence="1">The sequence shown here is derived from an EMBL/GenBank/DDBJ whole genome shotgun (WGS) entry which is preliminary data.</text>
</comment>
<dbReference type="InterPro" id="IPR022050">
    <property type="entry name" value="T_hemolysin"/>
</dbReference>
<sequence>MRHAQQQKFTITQDLPLPATQVKQKAAIHLHAAPPVITAISEQGALDRQELEGFISAMFERAHNAKIIHFMPKLMSVRDASGKLLAACGLRHADQAELFLETYLDAPVEALLSQHSNTPVRRSAILEVGNLAVAEPVNVRSLLASISLYLHSTDSEYAVFTGISTLRNSLTKLNMPLQLLGEARINRIPESERAAWGTYYNEHPQVMAIRRIQPL</sequence>
<name>A0A1J5TK13_9ZZZZ</name>
<dbReference type="EMBL" id="MLJW01000017">
    <property type="protein sequence ID" value="OIR12366.1"/>
    <property type="molecule type" value="Genomic_DNA"/>
</dbReference>
<evidence type="ECO:0000313" key="1">
    <source>
        <dbReference type="EMBL" id="OIR12366.1"/>
    </source>
</evidence>
<organism evidence="1">
    <name type="scientific">mine drainage metagenome</name>
    <dbReference type="NCBI Taxonomy" id="410659"/>
    <lineage>
        <taxon>unclassified sequences</taxon>
        <taxon>metagenomes</taxon>
        <taxon>ecological metagenomes</taxon>
    </lineage>
</organism>
<dbReference type="AlphaFoldDB" id="A0A1J5TK13"/>
<protein>
    <submittedName>
        <fullName evidence="1">Thermostable hemolysin</fullName>
    </submittedName>
</protein>
<dbReference type="Pfam" id="PF12261">
    <property type="entry name" value="T_hemolysin"/>
    <property type="match status" value="1"/>
</dbReference>